<keyword evidence="2" id="KW-1185">Reference proteome</keyword>
<gene>
    <name evidence="1" type="ORF">HQN87_03805</name>
</gene>
<proteinExistence type="predicted"/>
<comment type="caution">
    <text evidence="1">The sequence shown here is derived from an EMBL/GenBank/DDBJ whole genome shotgun (WGS) entry which is preliminary data.</text>
</comment>
<dbReference type="EMBL" id="JABMKX010000002">
    <property type="protein sequence ID" value="NQX44448.1"/>
    <property type="molecule type" value="Genomic_DNA"/>
</dbReference>
<evidence type="ECO:0000313" key="1">
    <source>
        <dbReference type="EMBL" id="NQX44448.1"/>
    </source>
</evidence>
<protein>
    <submittedName>
        <fullName evidence="1">Uncharacterized protein</fullName>
    </submittedName>
</protein>
<reference evidence="1 2" key="1">
    <citation type="submission" date="2020-05" db="EMBL/GenBank/DDBJ databases">
        <title>Paenibacillus glebae, sp. nov., Paenibacillus humi sp. nov., Paenibacillus pedi sp. nov., Paenibacillus terrestris sp. nov. and Paenibacillus terricola sp. nov., isolated from a forest top soil sample.</title>
        <authorList>
            <person name="Qi S."/>
            <person name="Carlier A."/>
            <person name="Cnockaert M."/>
            <person name="Vandamme P."/>
        </authorList>
    </citation>
    <scope>NUCLEOTIDE SEQUENCE [LARGE SCALE GENOMIC DNA]</scope>
    <source>
        <strain evidence="1 2">LMG 29502</strain>
    </source>
</reference>
<accession>A0ABX2DK56</accession>
<dbReference type="RefSeq" id="WP_173128067.1">
    <property type="nucleotide sequence ID" value="NZ_CP073365.1"/>
</dbReference>
<dbReference type="Proteomes" id="UP000711047">
    <property type="component" value="Unassembled WGS sequence"/>
</dbReference>
<name>A0ABX2DK56_9BACL</name>
<organism evidence="1 2">
    <name type="scientific">Paenibacillus tritici</name>
    <dbReference type="NCBI Taxonomy" id="1873425"/>
    <lineage>
        <taxon>Bacteria</taxon>
        <taxon>Bacillati</taxon>
        <taxon>Bacillota</taxon>
        <taxon>Bacilli</taxon>
        <taxon>Bacillales</taxon>
        <taxon>Paenibacillaceae</taxon>
        <taxon>Paenibacillus</taxon>
    </lineage>
</organism>
<sequence length="54" mass="6136">MDAIQVIQLLLTHPDYSVDAVHPEIPDFVGIETIEVDHETQTFSILLQEPKEYG</sequence>
<evidence type="ECO:0000313" key="2">
    <source>
        <dbReference type="Proteomes" id="UP000711047"/>
    </source>
</evidence>